<dbReference type="InterPro" id="IPR000774">
    <property type="entry name" value="PPIase_FKBP_N"/>
</dbReference>
<evidence type="ECO:0000256" key="3">
    <source>
        <dbReference type="ARBA" id="ARBA00022729"/>
    </source>
</evidence>
<dbReference type="Gene3D" id="1.10.287.460">
    <property type="entry name" value="Peptidyl-prolyl cis-trans isomerase, FKBP-type, N-terminal domain"/>
    <property type="match status" value="1"/>
</dbReference>
<dbReference type="Gene3D" id="3.10.50.40">
    <property type="match status" value="1"/>
</dbReference>
<dbReference type="PROSITE" id="PS50059">
    <property type="entry name" value="FKBP_PPIASE"/>
    <property type="match status" value="1"/>
</dbReference>
<keyword evidence="5 6" id="KW-0413">Isomerase</keyword>
<evidence type="ECO:0000256" key="6">
    <source>
        <dbReference type="PROSITE-ProRule" id="PRU00277"/>
    </source>
</evidence>
<protein>
    <recommendedName>
        <fullName evidence="7">Peptidyl-prolyl cis-trans isomerase</fullName>
        <ecNumber evidence="7">5.2.1.8</ecNumber>
    </recommendedName>
</protein>
<comment type="similarity">
    <text evidence="2 7">Belongs to the FKBP-type PPIase family.</text>
</comment>
<dbReference type="GO" id="GO:0006457">
    <property type="term" value="P:protein folding"/>
    <property type="evidence" value="ECO:0007669"/>
    <property type="project" value="InterPro"/>
</dbReference>
<dbReference type="EC" id="5.2.1.8" evidence="7"/>
<organism evidence="10 11">
    <name type="scientific">Breznakibacter xylanolyticus</name>
    <dbReference type="NCBI Taxonomy" id="990"/>
    <lineage>
        <taxon>Bacteria</taxon>
        <taxon>Pseudomonadati</taxon>
        <taxon>Bacteroidota</taxon>
        <taxon>Bacteroidia</taxon>
        <taxon>Marinilabiliales</taxon>
        <taxon>Marinilabiliaceae</taxon>
        <taxon>Breznakibacter</taxon>
    </lineage>
</organism>
<dbReference type="RefSeq" id="WP_111446964.1">
    <property type="nucleotide sequence ID" value="NZ_QKZK01000041.1"/>
</dbReference>
<evidence type="ECO:0000256" key="8">
    <source>
        <dbReference type="SAM" id="SignalP"/>
    </source>
</evidence>
<feature type="chain" id="PRO_5016066094" description="Peptidyl-prolyl cis-trans isomerase" evidence="8">
    <location>
        <begin position="22"/>
        <end position="271"/>
    </location>
</feature>
<dbReference type="InterPro" id="IPR001179">
    <property type="entry name" value="PPIase_FKBP_dom"/>
</dbReference>
<dbReference type="Pfam" id="PF00254">
    <property type="entry name" value="FKBP_C"/>
    <property type="match status" value="1"/>
</dbReference>
<evidence type="ECO:0000313" key="10">
    <source>
        <dbReference type="EMBL" id="PZX11280.1"/>
    </source>
</evidence>
<dbReference type="GO" id="GO:0003755">
    <property type="term" value="F:peptidyl-prolyl cis-trans isomerase activity"/>
    <property type="evidence" value="ECO:0007669"/>
    <property type="project" value="UniProtKB-UniRule"/>
</dbReference>
<dbReference type="OrthoDB" id="9814548at2"/>
<keyword evidence="3 8" id="KW-0732">Signal</keyword>
<evidence type="ECO:0000256" key="1">
    <source>
        <dbReference type="ARBA" id="ARBA00000971"/>
    </source>
</evidence>
<dbReference type="InterPro" id="IPR036944">
    <property type="entry name" value="PPIase_FKBP_N_sf"/>
</dbReference>
<comment type="catalytic activity">
    <reaction evidence="1 6 7">
        <text>[protein]-peptidylproline (omega=180) = [protein]-peptidylproline (omega=0)</text>
        <dbReference type="Rhea" id="RHEA:16237"/>
        <dbReference type="Rhea" id="RHEA-COMP:10747"/>
        <dbReference type="Rhea" id="RHEA-COMP:10748"/>
        <dbReference type="ChEBI" id="CHEBI:83833"/>
        <dbReference type="ChEBI" id="CHEBI:83834"/>
        <dbReference type="EC" id="5.2.1.8"/>
    </reaction>
</comment>
<dbReference type="Proteomes" id="UP000249239">
    <property type="component" value="Unassembled WGS sequence"/>
</dbReference>
<dbReference type="AlphaFoldDB" id="A0A2W7MTY7"/>
<evidence type="ECO:0000256" key="5">
    <source>
        <dbReference type="ARBA" id="ARBA00023235"/>
    </source>
</evidence>
<dbReference type="EMBL" id="QKZK01000041">
    <property type="protein sequence ID" value="PZX11280.1"/>
    <property type="molecule type" value="Genomic_DNA"/>
</dbReference>
<evidence type="ECO:0000256" key="4">
    <source>
        <dbReference type="ARBA" id="ARBA00023110"/>
    </source>
</evidence>
<dbReference type="PANTHER" id="PTHR43811:SF23">
    <property type="entry name" value="FKBP-TYPE 22 KDA PEPTIDYL-PROLYL CIS-TRANS ISOMERASE"/>
    <property type="match status" value="1"/>
</dbReference>
<dbReference type="FunFam" id="3.10.50.40:FF:000045">
    <property type="entry name" value="Peptidyl-prolyl cis-trans isomerase"/>
    <property type="match status" value="1"/>
</dbReference>
<evidence type="ECO:0000256" key="7">
    <source>
        <dbReference type="RuleBase" id="RU003915"/>
    </source>
</evidence>
<accession>A0A2W7MTY7</accession>
<keyword evidence="4 6" id="KW-0697">Rotamase</keyword>
<name>A0A2W7MTY7_9BACT</name>
<comment type="caution">
    <text evidence="10">The sequence shown here is derived from an EMBL/GenBank/DDBJ whole genome shotgun (WGS) entry which is preliminary data.</text>
</comment>
<evidence type="ECO:0000259" key="9">
    <source>
        <dbReference type="PROSITE" id="PS50059"/>
    </source>
</evidence>
<dbReference type="PANTHER" id="PTHR43811">
    <property type="entry name" value="FKBP-TYPE PEPTIDYL-PROLYL CIS-TRANS ISOMERASE FKPA"/>
    <property type="match status" value="1"/>
</dbReference>
<evidence type="ECO:0000313" key="11">
    <source>
        <dbReference type="Proteomes" id="UP000249239"/>
    </source>
</evidence>
<dbReference type="SUPFAM" id="SSF54534">
    <property type="entry name" value="FKBP-like"/>
    <property type="match status" value="1"/>
</dbReference>
<reference evidence="10 11" key="1">
    <citation type="submission" date="2018-06" db="EMBL/GenBank/DDBJ databases">
        <title>Genomic Encyclopedia of Archaeal and Bacterial Type Strains, Phase II (KMG-II): from individual species to whole genera.</title>
        <authorList>
            <person name="Goeker M."/>
        </authorList>
    </citation>
    <scope>NUCLEOTIDE SEQUENCE [LARGE SCALE GENOMIC DNA]</scope>
    <source>
        <strain evidence="10 11">DSM 6779</strain>
    </source>
</reference>
<dbReference type="Pfam" id="PF01346">
    <property type="entry name" value="FKBP_N"/>
    <property type="match status" value="1"/>
</dbReference>
<sequence>MTTKKTTLLVGTLAIAGLCLAQVPKKALPKLTNQTDSVSYALGFLEAQQYLQQFSHDGFPFDTLNVSLLAKSFAKSNVQESYVKYRKEQFDTLSIAIYKQGFINQLTYNGNGIFTDSIADNVLRNKFNAVRQRAEEAKQKELAQFAENEKAFLAQNKLRDGVHTTPSGLQYEIIKAGEGSIPSMDSNVKCHYIGTLTNGTVFDSSIERGEPIDFNLNSVIKGWTEALQMMPVGSKWKLFIPSELGYGDRGAGDVIPPHSTLVFELELLQIN</sequence>
<evidence type="ECO:0000256" key="2">
    <source>
        <dbReference type="ARBA" id="ARBA00006577"/>
    </source>
</evidence>
<dbReference type="InterPro" id="IPR046357">
    <property type="entry name" value="PPIase_dom_sf"/>
</dbReference>
<keyword evidence="11" id="KW-1185">Reference proteome</keyword>
<feature type="signal peptide" evidence="8">
    <location>
        <begin position="1"/>
        <end position="21"/>
    </location>
</feature>
<feature type="domain" description="PPIase FKBP-type" evidence="9">
    <location>
        <begin position="185"/>
        <end position="271"/>
    </location>
</feature>
<proteinExistence type="inferred from homology"/>
<gene>
    <name evidence="10" type="ORF">LX69_03163</name>
</gene>